<dbReference type="Pfam" id="PF07568">
    <property type="entry name" value="HisKA_2"/>
    <property type="match status" value="1"/>
</dbReference>
<dbReference type="EC" id="2.7.13.3" evidence="2"/>
<keyword evidence="6" id="KW-0418">Kinase</keyword>
<accession>A0A7J5U5D4</accession>
<dbReference type="InterPro" id="IPR036890">
    <property type="entry name" value="HATPase_C_sf"/>
</dbReference>
<protein>
    <recommendedName>
        <fullName evidence="2">histidine kinase</fullName>
        <ecNumber evidence="2">2.7.13.3</ecNumber>
    </recommendedName>
</protein>
<evidence type="ECO:0000313" key="12">
    <source>
        <dbReference type="Proteomes" id="UP000488299"/>
    </source>
</evidence>
<evidence type="ECO:0000259" key="9">
    <source>
        <dbReference type="Pfam" id="PF07568"/>
    </source>
</evidence>
<keyword evidence="8" id="KW-0812">Transmembrane</keyword>
<feature type="domain" description="Histidine kinase/HSP90-like ATPase" evidence="10">
    <location>
        <begin position="464"/>
        <end position="522"/>
    </location>
</feature>
<keyword evidence="12" id="KW-1185">Reference proteome</keyword>
<dbReference type="SUPFAM" id="SSF55874">
    <property type="entry name" value="ATPase domain of HSP90 chaperone/DNA topoisomerase II/histidine kinase"/>
    <property type="match status" value="1"/>
</dbReference>
<organism evidence="11 12">
    <name type="scientific">Rudanella paleaurantiibacter</name>
    <dbReference type="NCBI Taxonomy" id="2614655"/>
    <lineage>
        <taxon>Bacteria</taxon>
        <taxon>Pseudomonadati</taxon>
        <taxon>Bacteroidota</taxon>
        <taxon>Cytophagia</taxon>
        <taxon>Cytophagales</taxon>
        <taxon>Cytophagaceae</taxon>
        <taxon>Rudanella</taxon>
    </lineage>
</organism>
<keyword evidence="8" id="KW-1133">Transmembrane helix</keyword>
<name>A0A7J5U5D4_9BACT</name>
<dbReference type="AlphaFoldDB" id="A0A7J5U5D4"/>
<evidence type="ECO:0000256" key="2">
    <source>
        <dbReference type="ARBA" id="ARBA00012438"/>
    </source>
</evidence>
<dbReference type="PANTHER" id="PTHR41523">
    <property type="entry name" value="TWO-COMPONENT SYSTEM SENSOR PROTEIN"/>
    <property type="match status" value="1"/>
</dbReference>
<evidence type="ECO:0000313" key="11">
    <source>
        <dbReference type="EMBL" id="KAB7733048.1"/>
    </source>
</evidence>
<gene>
    <name evidence="11" type="ORF">F5984_03665</name>
</gene>
<sequence length="564" mass="63597">MDKLLLFVFFLGSGWALGQSTTQQKILAAQAEYRTAVARCDTPAMAEAAYLLGKRYRSAGEGAASWRWLLHSLRLRESRGPSVELNKVYIQLGNASGTIKDYAQTYAYGQKALANSRKLNHPHSQMSAYTFMSGVHWTASRAFRFTPERPFAYSADSALFYIQRAEAIARQMKVPLEIAYVLRSKGGILAEREPRKAIDCFTEALKVHQTLKNWGQIINLNLELVQAYLNLGDLRTARAHLLTAEQVNRVAPIDYMEGKVLLHQTLARYYRATQNWKEAHREAMVVDSLEKISESLEHRAAIAQLSILYDTEKQAALLKARDAELALQNNTLQTQRYITYGMMGLLMLSVGVGFGFYRLNRQNRQISLQNAHLVREQSHRMKNHLHTVSALLSLQSNRLTDDSARRAVEESQLRVHTIALLNQQLHQGEELVTLGLPHFIPKLVRTILDSYGFSQIQPEYQLQNVPIHIDQAIPLALIINELVTNACKYAFNAHPDPQLTVQCWEANGKLHLQVRDNGPGWLAGPNSETGFGQRLIDLQVRQLRGECTFSGPPGVTFDLVIGIK</sequence>
<keyword evidence="7" id="KW-0067">ATP-binding</keyword>
<reference evidence="11 12" key="1">
    <citation type="submission" date="2019-10" db="EMBL/GenBank/DDBJ databases">
        <title>Rudanella paleaurantiibacter sp. nov., isolated from sludge.</title>
        <authorList>
            <person name="Xu S.Q."/>
        </authorList>
    </citation>
    <scope>NUCLEOTIDE SEQUENCE [LARGE SCALE GENOMIC DNA]</scope>
    <source>
        <strain evidence="11 12">HX-22-17</strain>
    </source>
</reference>
<dbReference type="InterPro" id="IPR011495">
    <property type="entry name" value="Sig_transdc_His_kin_sub2_dim/P"/>
</dbReference>
<keyword evidence="4" id="KW-0808">Transferase</keyword>
<evidence type="ECO:0000256" key="3">
    <source>
        <dbReference type="ARBA" id="ARBA00022553"/>
    </source>
</evidence>
<dbReference type="PANTHER" id="PTHR41523:SF8">
    <property type="entry name" value="ETHYLENE RESPONSE SENSOR PROTEIN"/>
    <property type="match status" value="1"/>
</dbReference>
<evidence type="ECO:0000256" key="6">
    <source>
        <dbReference type="ARBA" id="ARBA00022777"/>
    </source>
</evidence>
<feature type="domain" description="Signal transduction histidine kinase subgroup 2 dimerisation and phosphoacceptor" evidence="9">
    <location>
        <begin position="376"/>
        <end position="451"/>
    </location>
</feature>
<keyword evidence="5" id="KW-0547">Nucleotide-binding</keyword>
<comment type="caution">
    <text evidence="11">The sequence shown here is derived from an EMBL/GenBank/DDBJ whole genome shotgun (WGS) entry which is preliminary data.</text>
</comment>
<dbReference type="GO" id="GO:0005524">
    <property type="term" value="F:ATP binding"/>
    <property type="evidence" value="ECO:0007669"/>
    <property type="project" value="UniProtKB-KW"/>
</dbReference>
<proteinExistence type="predicted"/>
<evidence type="ECO:0000256" key="4">
    <source>
        <dbReference type="ARBA" id="ARBA00022679"/>
    </source>
</evidence>
<dbReference type="Gene3D" id="3.30.565.10">
    <property type="entry name" value="Histidine kinase-like ATPase, C-terminal domain"/>
    <property type="match status" value="1"/>
</dbReference>
<keyword evidence="3" id="KW-0597">Phosphoprotein</keyword>
<dbReference type="GO" id="GO:0004673">
    <property type="term" value="F:protein histidine kinase activity"/>
    <property type="evidence" value="ECO:0007669"/>
    <property type="project" value="UniProtKB-EC"/>
</dbReference>
<dbReference type="InterPro" id="IPR011990">
    <property type="entry name" value="TPR-like_helical_dom_sf"/>
</dbReference>
<keyword evidence="8" id="KW-0472">Membrane</keyword>
<comment type="catalytic activity">
    <reaction evidence="1">
        <text>ATP + protein L-histidine = ADP + protein N-phospho-L-histidine.</text>
        <dbReference type="EC" id="2.7.13.3"/>
    </reaction>
</comment>
<dbReference type="CDD" id="cd16936">
    <property type="entry name" value="HATPase_RsbW-like"/>
    <property type="match status" value="1"/>
</dbReference>
<feature type="transmembrane region" description="Helical" evidence="8">
    <location>
        <begin position="337"/>
        <end position="357"/>
    </location>
</feature>
<dbReference type="EMBL" id="WELI01000001">
    <property type="protein sequence ID" value="KAB7733048.1"/>
    <property type="molecule type" value="Genomic_DNA"/>
</dbReference>
<evidence type="ECO:0000256" key="7">
    <source>
        <dbReference type="ARBA" id="ARBA00022840"/>
    </source>
</evidence>
<evidence type="ECO:0000256" key="8">
    <source>
        <dbReference type="SAM" id="Phobius"/>
    </source>
</evidence>
<evidence type="ECO:0000256" key="1">
    <source>
        <dbReference type="ARBA" id="ARBA00000085"/>
    </source>
</evidence>
<dbReference type="InterPro" id="IPR003594">
    <property type="entry name" value="HATPase_dom"/>
</dbReference>
<dbReference type="Pfam" id="PF13581">
    <property type="entry name" value="HATPase_c_2"/>
    <property type="match status" value="1"/>
</dbReference>
<evidence type="ECO:0000259" key="10">
    <source>
        <dbReference type="Pfam" id="PF13581"/>
    </source>
</evidence>
<evidence type="ECO:0000256" key="5">
    <source>
        <dbReference type="ARBA" id="ARBA00022741"/>
    </source>
</evidence>
<dbReference type="SUPFAM" id="SSF48452">
    <property type="entry name" value="TPR-like"/>
    <property type="match status" value="1"/>
</dbReference>
<dbReference type="Gene3D" id="1.25.40.10">
    <property type="entry name" value="Tetratricopeptide repeat domain"/>
    <property type="match status" value="1"/>
</dbReference>
<dbReference type="Proteomes" id="UP000488299">
    <property type="component" value="Unassembled WGS sequence"/>
</dbReference>
<dbReference type="SUPFAM" id="SSF81901">
    <property type="entry name" value="HCP-like"/>
    <property type="match status" value="1"/>
</dbReference>
<dbReference type="RefSeq" id="WP_152122855.1">
    <property type="nucleotide sequence ID" value="NZ_WELI01000001.1"/>
</dbReference>